<keyword evidence="2" id="KW-0521">NADP</keyword>
<dbReference type="InterPro" id="IPR036291">
    <property type="entry name" value="NAD(P)-bd_dom_sf"/>
</dbReference>
<dbReference type="InterPro" id="IPR002347">
    <property type="entry name" value="SDR_fam"/>
</dbReference>
<reference evidence="4" key="1">
    <citation type="journal article" date="2023" name="Mol. Phylogenet. Evol.">
        <title>Genome-scale phylogeny and comparative genomics of the fungal order Sordariales.</title>
        <authorList>
            <person name="Hensen N."/>
            <person name="Bonometti L."/>
            <person name="Westerberg I."/>
            <person name="Brannstrom I.O."/>
            <person name="Guillou S."/>
            <person name="Cros-Aarteil S."/>
            <person name="Calhoun S."/>
            <person name="Haridas S."/>
            <person name="Kuo A."/>
            <person name="Mondo S."/>
            <person name="Pangilinan J."/>
            <person name="Riley R."/>
            <person name="LaButti K."/>
            <person name="Andreopoulos B."/>
            <person name="Lipzen A."/>
            <person name="Chen C."/>
            <person name="Yan M."/>
            <person name="Daum C."/>
            <person name="Ng V."/>
            <person name="Clum A."/>
            <person name="Steindorff A."/>
            <person name="Ohm R.A."/>
            <person name="Martin F."/>
            <person name="Silar P."/>
            <person name="Natvig D.O."/>
            <person name="Lalanne C."/>
            <person name="Gautier V."/>
            <person name="Ament-Velasquez S.L."/>
            <person name="Kruys A."/>
            <person name="Hutchinson M.I."/>
            <person name="Powell A.J."/>
            <person name="Barry K."/>
            <person name="Miller A.N."/>
            <person name="Grigoriev I.V."/>
            <person name="Debuchy R."/>
            <person name="Gladieux P."/>
            <person name="Hiltunen Thoren M."/>
            <person name="Johannesson H."/>
        </authorList>
    </citation>
    <scope>NUCLEOTIDE SEQUENCE</scope>
    <source>
        <strain evidence="4">CBS 955.72</strain>
    </source>
</reference>
<accession>A0AAJ0M7G2</accession>
<evidence type="ECO:0000256" key="1">
    <source>
        <dbReference type="ARBA" id="ARBA00006484"/>
    </source>
</evidence>
<dbReference type="AlphaFoldDB" id="A0AAJ0M7G2"/>
<dbReference type="EMBL" id="JAUIQD010000009">
    <property type="protein sequence ID" value="KAK3339644.1"/>
    <property type="molecule type" value="Genomic_DNA"/>
</dbReference>
<reference evidence="4" key="2">
    <citation type="submission" date="2023-06" db="EMBL/GenBank/DDBJ databases">
        <authorList>
            <consortium name="Lawrence Berkeley National Laboratory"/>
            <person name="Haridas S."/>
            <person name="Hensen N."/>
            <person name="Bonometti L."/>
            <person name="Westerberg I."/>
            <person name="Brannstrom I.O."/>
            <person name="Guillou S."/>
            <person name="Cros-Aarteil S."/>
            <person name="Calhoun S."/>
            <person name="Kuo A."/>
            <person name="Mondo S."/>
            <person name="Pangilinan J."/>
            <person name="Riley R."/>
            <person name="Labutti K."/>
            <person name="Andreopoulos B."/>
            <person name="Lipzen A."/>
            <person name="Chen C."/>
            <person name="Yanf M."/>
            <person name="Daum C."/>
            <person name="Ng V."/>
            <person name="Clum A."/>
            <person name="Steindorff A."/>
            <person name="Ohm R."/>
            <person name="Martin F."/>
            <person name="Silar P."/>
            <person name="Natvig D."/>
            <person name="Lalanne C."/>
            <person name="Gautier V."/>
            <person name="Ament-Velasquez S.L."/>
            <person name="Kruys A."/>
            <person name="Hutchinson M.I."/>
            <person name="Powell A.J."/>
            <person name="Barry K."/>
            <person name="Miller A.N."/>
            <person name="Grigoriev I.V."/>
            <person name="Debuchy R."/>
            <person name="Gladieux P."/>
            <person name="Thoren M.H."/>
            <person name="Johannesson H."/>
        </authorList>
    </citation>
    <scope>NUCLEOTIDE SEQUENCE</scope>
    <source>
        <strain evidence="4">CBS 955.72</strain>
    </source>
</reference>
<proteinExistence type="inferred from homology"/>
<dbReference type="Proteomes" id="UP001275084">
    <property type="component" value="Unassembled WGS sequence"/>
</dbReference>
<dbReference type="Pfam" id="PF00106">
    <property type="entry name" value="adh_short"/>
    <property type="match status" value="1"/>
</dbReference>
<protein>
    <recommendedName>
        <fullName evidence="6">NAD(P)-binding protein</fullName>
    </recommendedName>
</protein>
<keyword evidence="3" id="KW-0560">Oxidoreductase</keyword>
<dbReference type="PRINTS" id="PR00081">
    <property type="entry name" value="GDHRDH"/>
</dbReference>
<comment type="similarity">
    <text evidence="1">Belongs to the short-chain dehydrogenases/reductases (SDR) family.</text>
</comment>
<dbReference type="Gene3D" id="3.40.50.720">
    <property type="entry name" value="NAD(P)-binding Rossmann-like Domain"/>
    <property type="match status" value="1"/>
</dbReference>
<evidence type="ECO:0000313" key="4">
    <source>
        <dbReference type="EMBL" id="KAK3339644.1"/>
    </source>
</evidence>
<evidence type="ECO:0000256" key="3">
    <source>
        <dbReference type="ARBA" id="ARBA00023002"/>
    </source>
</evidence>
<keyword evidence="5" id="KW-1185">Reference proteome</keyword>
<evidence type="ECO:0000256" key="2">
    <source>
        <dbReference type="ARBA" id="ARBA00022857"/>
    </source>
</evidence>
<evidence type="ECO:0008006" key="6">
    <source>
        <dbReference type="Google" id="ProtNLM"/>
    </source>
</evidence>
<sequence>MTGLKFSPDSLPNLSGRVFLVTGGNAGIGMATVAGLASKGAKVYIGARNPDKARKAIDDIKQSLAKPEAEILPLLLDLQDFASVVNAANLLKSKETALHGLVNNAGIMGVPFALTKNGYEAQFQTNYLSHWLLTYHLLPLLVATAPCAGLGEVRIVNVTSDGHERFAPTAGICFSDPSLEAESSMTRYGHSKLANILHIAQLHALHGRENPCLVVAAVHPGHIDTNLNKQATAMAPSAFLRAMVPLMKCAGILDNQAKGALSSLYAIASPEFTESGAYVVPYAKIGTPSKAASDGELAGKLWDWTLRELQDWIAM</sequence>
<name>A0AAJ0M7G2_9PEZI</name>
<dbReference type="PANTHER" id="PTHR24320:SF282">
    <property type="entry name" value="WW DOMAIN-CONTAINING OXIDOREDUCTASE"/>
    <property type="match status" value="1"/>
</dbReference>
<dbReference type="PANTHER" id="PTHR24320">
    <property type="entry name" value="RETINOL DEHYDROGENASE"/>
    <property type="match status" value="1"/>
</dbReference>
<gene>
    <name evidence="4" type="ORF">B0T25DRAFT_618133</name>
</gene>
<dbReference type="SUPFAM" id="SSF51735">
    <property type="entry name" value="NAD(P)-binding Rossmann-fold domains"/>
    <property type="match status" value="1"/>
</dbReference>
<comment type="caution">
    <text evidence="4">The sequence shown here is derived from an EMBL/GenBank/DDBJ whole genome shotgun (WGS) entry which is preliminary data.</text>
</comment>
<dbReference type="GO" id="GO:0016491">
    <property type="term" value="F:oxidoreductase activity"/>
    <property type="evidence" value="ECO:0007669"/>
    <property type="project" value="UniProtKB-KW"/>
</dbReference>
<evidence type="ECO:0000313" key="5">
    <source>
        <dbReference type="Proteomes" id="UP001275084"/>
    </source>
</evidence>
<organism evidence="4 5">
    <name type="scientific">Lasiosphaeria hispida</name>
    <dbReference type="NCBI Taxonomy" id="260671"/>
    <lineage>
        <taxon>Eukaryota</taxon>
        <taxon>Fungi</taxon>
        <taxon>Dikarya</taxon>
        <taxon>Ascomycota</taxon>
        <taxon>Pezizomycotina</taxon>
        <taxon>Sordariomycetes</taxon>
        <taxon>Sordariomycetidae</taxon>
        <taxon>Sordariales</taxon>
        <taxon>Lasiosphaeriaceae</taxon>
        <taxon>Lasiosphaeria</taxon>
    </lineage>
</organism>